<evidence type="ECO:0000256" key="12">
    <source>
        <dbReference type="ARBA" id="ARBA00022989"/>
    </source>
</evidence>
<evidence type="ECO:0000259" key="16">
    <source>
        <dbReference type="PROSITE" id="PS50109"/>
    </source>
</evidence>
<comment type="caution">
    <text evidence="18">The sequence shown here is derived from an EMBL/GenBank/DDBJ whole genome shotgun (WGS) entry which is preliminary data.</text>
</comment>
<evidence type="ECO:0000256" key="5">
    <source>
        <dbReference type="ARBA" id="ARBA00022475"/>
    </source>
</evidence>
<dbReference type="CDD" id="cd06225">
    <property type="entry name" value="HAMP"/>
    <property type="match status" value="1"/>
</dbReference>
<dbReference type="Pfam" id="PF18719">
    <property type="entry name" value="ArlS_N"/>
    <property type="match status" value="1"/>
</dbReference>
<evidence type="ECO:0000256" key="15">
    <source>
        <dbReference type="SAM" id="Phobius"/>
    </source>
</evidence>
<evidence type="ECO:0000256" key="3">
    <source>
        <dbReference type="ARBA" id="ARBA00012438"/>
    </source>
</evidence>
<dbReference type="Gene3D" id="1.10.287.130">
    <property type="match status" value="1"/>
</dbReference>
<dbReference type="GO" id="GO:0005886">
    <property type="term" value="C:plasma membrane"/>
    <property type="evidence" value="ECO:0007669"/>
    <property type="project" value="UniProtKB-SubCell"/>
</dbReference>
<organism evidence="18 19">
    <name type="scientific">Peribacillus loiseleuriae</name>
    <dbReference type="NCBI Taxonomy" id="1679170"/>
    <lineage>
        <taxon>Bacteria</taxon>
        <taxon>Bacillati</taxon>
        <taxon>Bacillota</taxon>
        <taxon>Bacilli</taxon>
        <taxon>Bacillales</taxon>
        <taxon>Bacillaceae</taxon>
        <taxon>Peribacillus</taxon>
    </lineage>
</organism>
<keyword evidence="7" id="KW-0808">Transferase</keyword>
<dbReference type="InterPro" id="IPR050428">
    <property type="entry name" value="TCS_sensor_his_kinase"/>
</dbReference>
<dbReference type="InterPro" id="IPR003661">
    <property type="entry name" value="HisK_dim/P_dom"/>
</dbReference>
<dbReference type="PANTHER" id="PTHR45436:SF5">
    <property type="entry name" value="SENSOR HISTIDINE KINASE TRCS"/>
    <property type="match status" value="1"/>
</dbReference>
<evidence type="ECO:0000313" key="19">
    <source>
        <dbReference type="Proteomes" id="UP000037146"/>
    </source>
</evidence>
<evidence type="ECO:0000256" key="1">
    <source>
        <dbReference type="ARBA" id="ARBA00000085"/>
    </source>
</evidence>
<evidence type="ECO:0000256" key="2">
    <source>
        <dbReference type="ARBA" id="ARBA00004651"/>
    </source>
</evidence>
<dbReference type="SUPFAM" id="SSF55874">
    <property type="entry name" value="ATPase domain of HSP90 chaperone/DNA topoisomerase II/histidine kinase"/>
    <property type="match status" value="1"/>
</dbReference>
<dbReference type="InterPro" id="IPR036097">
    <property type="entry name" value="HisK_dim/P_sf"/>
</dbReference>
<dbReference type="Pfam" id="PF02518">
    <property type="entry name" value="HATPase_c"/>
    <property type="match status" value="1"/>
</dbReference>
<dbReference type="SMART" id="SM00388">
    <property type="entry name" value="HisKA"/>
    <property type="match status" value="1"/>
</dbReference>
<accession>A0A0K9GXE4</accession>
<dbReference type="Pfam" id="PF00512">
    <property type="entry name" value="HisKA"/>
    <property type="match status" value="1"/>
</dbReference>
<evidence type="ECO:0000256" key="8">
    <source>
        <dbReference type="ARBA" id="ARBA00022692"/>
    </source>
</evidence>
<dbReference type="SUPFAM" id="SSF158472">
    <property type="entry name" value="HAMP domain-like"/>
    <property type="match status" value="1"/>
</dbReference>
<keyword evidence="11" id="KW-0067">ATP-binding</keyword>
<dbReference type="Proteomes" id="UP000037146">
    <property type="component" value="Unassembled WGS sequence"/>
</dbReference>
<dbReference type="CDD" id="cd00082">
    <property type="entry name" value="HisKA"/>
    <property type="match status" value="1"/>
</dbReference>
<feature type="transmembrane region" description="Helical" evidence="15">
    <location>
        <begin position="12"/>
        <end position="35"/>
    </location>
</feature>
<dbReference type="SMART" id="SM00304">
    <property type="entry name" value="HAMP"/>
    <property type="match status" value="1"/>
</dbReference>
<dbReference type="Gene3D" id="6.10.340.10">
    <property type="match status" value="1"/>
</dbReference>
<dbReference type="GO" id="GO:0000155">
    <property type="term" value="F:phosphorelay sensor kinase activity"/>
    <property type="evidence" value="ECO:0007669"/>
    <property type="project" value="InterPro"/>
</dbReference>
<evidence type="ECO:0000256" key="14">
    <source>
        <dbReference type="ARBA" id="ARBA00023136"/>
    </source>
</evidence>
<dbReference type="GO" id="GO:0005524">
    <property type="term" value="F:ATP binding"/>
    <property type="evidence" value="ECO:0007669"/>
    <property type="project" value="UniProtKB-KW"/>
</dbReference>
<gene>
    <name evidence="18" type="ORF">AC625_18975</name>
</gene>
<keyword evidence="5" id="KW-1003">Cell membrane</keyword>
<dbReference type="OrthoDB" id="9786919at2"/>
<keyword evidence="6" id="KW-0597">Phosphoprotein</keyword>
<feature type="domain" description="HAMP" evidence="17">
    <location>
        <begin position="185"/>
        <end position="238"/>
    </location>
</feature>
<dbReference type="Pfam" id="PF00672">
    <property type="entry name" value="HAMP"/>
    <property type="match status" value="1"/>
</dbReference>
<comment type="catalytic activity">
    <reaction evidence="1">
        <text>ATP + protein L-histidine = ADP + protein N-phospho-L-histidine.</text>
        <dbReference type="EC" id="2.7.13.3"/>
    </reaction>
</comment>
<keyword evidence="13" id="KW-0902">Two-component regulatory system</keyword>
<comment type="subcellular location">
    <subcellularLocation>
        <location evidence="2">Cell membrane</location>
        <topology evidence="2">Multi-pass membrane protein</topology>
    </subcellularLocation>
</comment>
<evidence type="ECO:0000256" key="10">
    <source>
        <dbReference type="ARBA" id="ARBA00022777"/>
    </source>
</evidence>
<dbReference type="Gene3D" id="3.30.565.10">
    <property type="entry name" value="Histidine kinase-like ATPase, C-terminal domain"/>
    <property type="match status" value="1"/>
</dbReference>
<proteinExistence type="predicted"/>
<evidence type="ECO:0000313" key="18">
    <source>
        <dbReference type="EMBL" id="KMY51369.1"/>
    </source>
</evidence>
<dbReference type="InterPro" id="IPR003660">
    <property type="entry name" value="HAMP_dom"/>
</dbReference>
<protein>
    <recommendedName>
        <fullName evidence="4">Signal transduction histidine-protein kinase ArlS</fullName>
        <ecNumber evidence="3">2.7.13.3</ecNumber>
    </recommendedName>
</protein>
<evidence type="ECO:0000256" key="13">
    <source>
        <dbReference type="ARBA" id="ARBA00023012"/>
    </source>
</evidence>
<keyword evidence="19" id="KW-1185">Reference proteome</keyword>
<name>A0A0K9GXE4_9BACI</name>
<evidence type="ECO:0000256" key="6">
    <source>
        <dbReference type="ARBA" id="ARBA00022553"/>
    </source>
</evidence>
<evidence type="ECO:0000259" key="17">
    <source>
        <dbReference type="PROSITE" id="PS50885"/>
    </source>
</evidence>
<keyword evidence="12 15" id="KW-1133">Transmembrane helix</keyword>
<dbReference type="FunFam" id="1.10.287.130:FF:000001">
    <property type="entry name" value="Two-component sensor histidine kinase"/>
    <property type="match status" value="1"/>
</dbReference>
<dbReference type="InterPro" id="IPR004358">
    <property type="entry name" value="Sig_transdc_His_kin-like_C"/>
</dbReference>
<feature type="domain" description="Histidine kinase" evidence="16">
    <location>
        <begin position="246"/>
        <end position="464"/>
    </location>
</feature>
<dbReference type="RefSeq" id="WP_049682715.1">
    <property type="nucleotide sequence ID" value="NZ_LFZW01000001.1"/>
</dbReference>
<evidence type="ECO:0000256" key="11">
    <source>
        <dbReference type="ARBA" id="ARBA00022840"/>
    </source>
</evidence>
<dbReference type="FunFam" id="3.30.565.10:FF:000006">
    <property type="entry name" value="Sensor histidine kinase WalK"/>
    <property type="match status" value="1"/>
</dbReference>
<dbReference type="AlphaFoldDB" id="A0A0K9GXE4"/>
<dbReference type="PATRIC" id="fig|1679170.3.peg.4297"/>
<dbReference type="InterPro" id="IPR005467">
    <property type="entry name" value="His_kinase_dom"/>
</dbReference>
<sequence>MIVNKLSIKWKMTILSAILIFLIFMICNVIQLILIQTLTAKQEEEALLKRSEEIRAFLTEQAKLVDGKGHELVISEEFLNNIVEKNEMIRILDNQGRELYNISDDFPDIRNEGPLDQGFFHIEAHREDLLVYKEPLNIGSFIGIIEIGRNVESFETFLEKVIWTLMLGTLLSLALSLVSGRILAGKLLSPLRVLTDTMRKIEDRQFEERVPVMETKDEFAQLSIIFNSMMDKVEASILQQKKFVEDASHELRTPLAIIHGHLSLLKRWGKDDRKVLESSLNTSINETNRMIGLTNELLRLSQIENRREKRDILRPYNVSETIYEIISNYQLIHSDLKIRHENHAQTDTQLAIPEEHLKQLLIVIIDNAIKYSGDYKEITIITSDGTDAFKIDIQDNGYGISREDLPYIFDRFYRVDKARSRDQGGSGLGLSIAKEMIEEYKGSIKAESTLGEGTVIRLTLPYYPT</sequence>
<dbReference type="InterPro" id="IPR003594">
    <property type="entry name" value="HATPase_dom"/>
</dbReference>
<reference evidence="19" key="1">
    <citation type="submission" date="2015-07" db="EMBL/GenBank/DDBJ databases">
        <title>Genome sequencing project for genomic taxonomy and phylogenomics of Bacillus-like bacteria.</title>
        <authorList>
            <person name="Liu B."/>
            <person name="Wang J."/>
            <person name="Zhu Y."/>
            <person name="Liu G."/>
            <person name="Chen Q."/>
            <person name="Chen Z."/>
            <person name="Lan J."/>
            <person name="Che J."/>
            <person name="Ge C."/>
            <person name="Shi H."/>
            <person name="Pan Z."/>
            <person name="Liu X."/>
        </authorList>
    </citation>
    <scope>NUCLEOTIDE SEQUENCE [LARGE SCALE GENOMIC DNA]</scope>
    <source>
        <strain evidence="19">FJAT-27997</strain>
    </source>
</reference>
<keyword evidence="10" id="KW-0418">Kinase</keyword>
<evidence type="ECO:0000256" key="4">
    <source>
        <dbReference type="ARBA" id="ARBA00015735"/>
    </source>
</evidence>
<dbReference type="PANTHER" id="PTHR45436">
    <property type="entry name" value="SENSOR HISTIDINE KINASE YKOH"/>
    <property type="match status" value="1"/>
</dbReference>
<dbReference type="EC" id="2.7.13.3" evidence="3"/>
<dbReference type="STRING" id="1679170.AC625_18975"/>
<dbReference type="SMART" id="SM00387">
    <property type="entry name" value="HATPase_c"/>
    <property type="match status" value="1"/>
</dbReference>
<dbReference type="EMBL" id="LFZW01000001">
    <property type="protein sequence ID" value="KMY51369.1"/>
    <property type="molecule type" value="Genomic_DNA"/>
</dbReference>
<dbReference type="InterPro" id="IPR041610">
    <property type="entry name" value="ArlS_N"/>
</dbReference>
<dbReference type="PROSITE" id="PS50109">
    <property type="entry name" value="HIS_KIN"/>
    <property type="match status" value="1"/>
</dbReference>
<dbReference type="PROSITE" id="PS50885">
    <property type="entry name" value="HAMP"/>
    <property type="match status" value="1"/>
</dbReference>
<evidence type="ECO:0000256" key="9">
    <source>
        <dbReference type="ARBA" id="ARBA00022741"/>
    </source>
</evidence>
<evidence type="ECO:0000256" key="7">
    <source>
        <dbReference type="ARBA" id="ARBA00022679"/>
    </source>
</evidence>
<keyword evidence="14 15" id="KW-0472">Membrane</keyword>
<dbReference type="CDD" id="cd00075">
    <property type="entry name" value="HATPase"/>
    <property type="match status" value="1"/>
</dbReference>
<dbReference type="SUPFAM" id="SSF47384">
    <property type="entry name" value="Homodimeric domain of signal transducing histidine kinase"/>
    <property type="match status" value="1"/>
</dbReference>
<dbReference type="PRINTS" id="PR00344">
    <property type="entry name" value="BCTRLSENSOR"/>
</dbReference>
<keyword evidence="9" id="KW-0547">Nucleotide-binding</keyword>
<keyword evidence="8 15" id="KW-0812">Transmembrane</keyword>
<dbReference type="InterPro" id="IPR036890">
    <property type="entry name" value="HATPase_C_sf"/>
</dbReference>